<dbReference type="SUPFAM" id="SSF52540">
    <property type="entry name" value="P-loop containing nucleoside triphosphate hydrolases"/>
    <property type="match status" value="1"/>
</dbReference>
<dbReference type="GO" id="GO:0016020">
    <property type="term" value="C:membrane"/>
    <property type="evidence" value="ECO:0007669"/>
    <property type="project" value="InterPro"/>
</dbReference>
<proteinExistence type="predicted"/>
<name>A0A087VUF2_9BIFI</name>
<keyword evidence="2" id="KW-0547">Nucleotide-binding</keyword>
<dbReference type="Gene3D" id="3.40.50.300">
    <property type="entry name" value="P-loop containing nucleotide triphosphate hydrolases"/>
    <property type="match status" value="1"/>
</dbReference>
<protein>
    <submittedName>
        <fullName evidence="5">ABC transporter ATP-binding protein</fullName>
        <ecNumber evidence="5">3.6.3.28</ecNumber>
    </submittedName>
</protein>
<gene>
    <name evidence="5" type="ORF">BINDI_0674</name>
</gene>
<dbReference type="GO" id="GO:0022857">
    <property type="term" value="F:transmembrane transporter activity"/>
    <property type="evidence" value="ECO:0007669"/>
    <property type="project" value="UniProtKB-ARBA"/>
</dbReference>
<dbReference type="GO" id="GO:0016887">
    <property type="term" value="F:ATP hydrolysis activity"/>
    <property type="evidence" value="ECO:0007669"/>
    <property type="project" value="InterPro"/>
</dbReference>
<dbReference type="InterPro" id="IPR003439">
    <property type="entry name" value="ABC_transporter-like_ATP-bd"/>
</dbReference>
<keyword evidence="1" id="KW-0813">Transport</keyword>
<evidence type="ECO:0000256" key="2">
    <source>
        <dbReference type="ARBA" id="ARBA00022741"/>
    </source>
</evidence>
<evidence type="ECO:0000259" key="4">
    <source>
        <dbReference type="PROSITE" id="PS50893"/>
    </source>
</evidence>
<dbReference type="Proteomes" id="UP000028569">
    <property type="component" value="Chromosome"/>
</dbReference>
<keyword evidence="5" id="KW-0378">Hydrolase</keyword>
<dbReference type="GO" id="GO:0005524">
    <property type="term" value="F:ATP binding"/>
    <property type="evidence" value="ECO:0007669"/>
    <property type="project" value="UniProtKB-KW"/>
</dbReference>
<dbReference type="RefSeq" id="WP_033490125.1">
    <property type="nucleotide sequence ID" value="NZ_CP006018.1"/>
</dbReference>
<dbReference type="InterPro" id="IPR003593">
    <property type="entry name" value="AAA+_ATPase"/>
</dbReference>
<dbReference type="OrthoDB" id="9789994at2"/>
<dbReference type="SMART" id="SM00382">
    <property type="entry name" value="AAA"/>
    <property type="match status" value="1"/>
</dbReference>
<organism evidence="5 6">
    <name type="scientific">Bifidobacterium [indicum] DSM 20214 = LMG 11587</name>
    <dbReference type="NCBI Taxonomy" id="1341694"/>
    <lineage>
        <taxon>Bacteria</taxon>
        <taxon>Bacillati</taxon>
        <taxon>Actinomycetota</taxon>
        <taxon>Actinomycetes</taxon>
        <taxon>Bifidobacteriales</taxon>
        <taxon>Bifidobacteriaceae</taxon>
        <taxon>Bifidobacterium</taxon>
    </lineage>
</organism>
<feature type="domain" description="ABC transporter" evidence="4">
    <location>
        <begin position="22"/>
        <end position="262"/>
    </location>
</feature>
<dbReference type="InterPro" id="IPR027417">
    <property type="entry name" value="P-loop_NTPase"/>
</dbReference>
<sequence>MAGSKGTAKRGSDTVERREPAIRLKDVQYRRQGRIILDHVDFEIGRGEKWVLFGPNGVGKSTLISMMSTRGFPSSGTVEILGNRLGKVNVFSYRWRIGLASAELAKTINPQEDPYDVVLTAFSDTTGRWREEFTQGQEDAAMQLMDRFGIAYLRGKRMYRLSEGERGRVLICRALMANPDLLILDEPTTGLDLGGRELVLKALSRIGQEDKDRTVVLVTHRLEEIPEGFDKVAMMGRRPMSDSVRAQTPGDPDPGTITFQGPVEEGLTGGRLSDLFGLNLKVIHDEGRWGAFATATV</sequence>
<keyword evidence="6" id="KW-1185">Reference proteome</keyword>
<dbReference type="EMBL" id="CP006018">
    <property type="protein sequence ID" value="AIC91949.1"/>
    <property type="molecule type" value="Genomic_DNA"/>
</dbReference>
<evidence type="ECO:0000313" key="6">
    <source>
        <dbReference type="Proteomes" id="UP000028569"/>
    </source>
</evidence>
<evidence type="ECO:0000313" key="5">
    <source>
        <dbReference type="EMBL" id="AIC91949.1"/>
    </source>
</evidence>
<reference evidence="5 6" key="1">
    <citation type="journal article" date="2014" name="Appl. Environ. Microbiol.">
        <title>Genomic encyclopedia of type strains of the genus Bifidobacterium.</title>
        <authorList>
            <person name="Milani C."/>
            <person name="Lugli G.A."/>
            <person name="Duranti S."/>
            <person name="Turroni F."/>
            <person name="Bottacini F."/>
            <person name="Mangifesta M."/>
            <person name="Sanchez B."/>
            <person name="Viappiani A."/>
            <person name="Mancabelli L."/>
            <person name="Taminiau B."/>
            <person name="Delcenserie V."/>
            <person name="Barrangou R."/>
            <person name="Margolles A."/>
            <person name="van Sinderen D."/>
            <person name="Ventura M."/>
        </authorList>
    </citation>
    <scope>NUCLEOTIDE SEQUENCE [LARGE SCALE GENOMIC DNA]</scope>
    <source>
        <strain evidence="5 6">LMG 11587</strain>
    </source>
</reference>
<evidence type="ECO:0000256" key="1">
    <source>
        <dbReference type="ARBA" id="ARBA00022448"/>
    </source>
</evidence>
<keyword evidence="3 5" id="KW-0067">ATP-binding</keyword>
<dbReference type="CDD" id="cd03225">
    <property type="entry name" value="ABC_cobalt_CbiO_domain1"/>
    <property type="match status" value="1"/>
</dbReference>
<dbReference type="InterPro" id="IPR015856">
    <property type="entry name" value="ABC_transpr_CbiO/EcfA_su"/>
</dbReference>
<dbReference type="AlphaFoldDB" id="A0A087VUF2"/>
<accession>A0A087VUF2</accession>
<dbReference type="KEGG" id="bii:BINDI_0674"/>
<dbReference type="HOGENOM" id="CLU_000604_1_11_11"/>
<dbReference type="PROSITE" id="PS50893">
    <property type="entry name" value="ABC_TRANSPORTER_2"/>
    <property type="match status" value="1"/>
</dbReference>
<dbReference type="EC" id="3.6.3.28" evidence="5"/>
<evidence type="ECO:0000256" key="3">
    <source>
        <dbReference type="ARBA" id="ARBA00022840"/>
    </source>
</evidence>
<dbReference type="Pfam" id="PF00005">
    <property type="entry name" value="ABC_tran"/>
    <property type="match status" value="1"/>
</dbReference>
<dbReference type="PANTHER" id="PTHR43158:SF2">
    <property type="entry name" value="SKFA PEPTIDE EXPORT ATP-BINDING PROTEIN SKFE"/>
    <property type="match status" value="1"/>
</dbReference>
<dbReference type="PANTHER" id="PTHR43158">
    <property type="entry name" value="SKFA PEPTIDE EXPORT ATP-BINDING PROTEIN SKFE"/>
    <property type="match status" value="1"/>
</dbReference>